<dbReference type="SUPFAM" id="SSF48179">
    <property type="entry name" value="6-phosphogluconate dehydrogenase C-terminal domain-like"/>
    <property type="match status" value="1"/>
</dbReference>
<dbReference type="Pfam" id="PF08546">
    <property type="entry name" value="ApbA_C"/>
    <property type="match status" value="1"/>
</dbReference>
<name>A0A3A2Z3G1_9EURO</name>
<feature type="domain" description="Ketopantoate reductase C-terminal" evidence="3">
    <location>
        <begin position="198"/>
        <end position="319"/>
    </location>
</feature>
<dbReference type="Gene3D" id="1.10.1040.10">
    <property type="entry name" value="N-(1-d-carboxylethyl)-l-norvaline Dehydrogenase, domain 2"/>
    <property type="match status" value="1"/>
</dbReference>
<keyword evidence="5" id="KW-1185">Reference proteome</keyword>
<dbReference type="FunFam" id="1.10.1040.10:FF:000017">
    <property type="entry name" value="2-dehydropantoate 2-reductase"/>
    <property type="match status" value="1"/>
</dbReference>
<proteinExistence type="predicted"/>
<feature type="compositionally biased region" description="Polar residues" evidence="1">
    <location>
        <begin position="619"/>
        <end position="628"/>
    </location>
</feature>
<dbReference type="Pfam" id="PF02558">
    <property type="entry name" value="ApbA"/>
    <property type="match status" value="1"/>
</dbReference>
<dbReference type="EMBL" id="MVGC01000842">
    <property type="protein sequence ID" value="RJE17569.1"/>
    <property type="molecule type" value="Genomic_DNA"/>
</dbReference>
<dbReference type="PANTHER" id="PTHR21708:SF25">
    <property type="entry name" value="PROTEIN PAM1-RELATED"/>
    <property type="match status" value="1"/>
</dbReference>
<gene>
    <name evidence="4" type="ORF">PHISCL_10094</name>
</gene>
<feature type="compositionally biased region" description="Polar residues" evidence="1">
    <location>
        <begin position="540"/>
        <end position="551"/>
    </location>
</feature>
<dbReference type="InterPro" id="IPR008927">
    <property type="entry name" value="6-PGluconate_DH-like_C_sf"/>
</dbReference>
<organism evidence="4 5">
    <name type="scientific">Aspergillus sclerotialis</name>
    <dbReference type="NCBI Taxonomy" id="2070753"/>
    <lineage>
        <taxon>Eukaryota</taxon>
        <taxon>Fungi</taxon>
        <taxon>Dikarya</taxon>
        <taxon>Ascomycota</taxon>
        <taxon>Pezizomycotina</taxon>
        <taxon>Eurotiomycetes</taxon>
        <taxon>Eurotiomycetidae</taxon>
        <taxon>Eurotiales</taxon>
        <taxon>Aspergillaceae</taxon>
        <taxon>Aspergillus</taxon>
        <taxon>Aspergillus subgen. Polypaecilum</taxon>
    </lineage>
</organism>
<dbReference type="STRING" id="2070753.A0A3A2Z3G1"/>
<dbReference type="InterPro" id="IPR013332">
    <property type="entry name" value="KPR_N"/>
</dbReference>
<evidence type="ECO:0000259" key="3">
    <source>
        <dbReference type="Pfam" id="PF08546"/>
    </source>
</evidence>
<feature type="compositionally biased region" description="Pro residues" evidence="1">
    <location>
        <begin position="333"/>
        <end position="344"/>
    </location>
</feature>
<dbReference type="Gene3D" id="3.40.50.720">
    <property type="entry name" value="NAD(P)-binding Rossmann-like Domain"/>
    <property type="match status" value="1"/>
</dbReference>
<protein>
    <submittedName>
        <fullName evidence="4">2-dehydropantoate 2-reductase</fullName>
    </submittedName>
</protein>
<evidence type="ECO:0000313" key="5">
    <source>
        <dbReference type="Proteomes" id="UP000266188"/>
    </source>
</evidence>
<evidence type="ECO:0000259" key="2">
    <source>
        <dbReference type="Pfam" id="PF02558"/>
    </source>
</evidence>
<dbReference type="PANTHER" id="PTHR21708">
    <property type="entry name" value="PROBABLE 2-DEHYDROPANTOATE 2-REDUCTASE"/>
    <property type="match status" value="1"/>
</dbReference>
<reference evidence="5" key="1">
    <citation type="submission" date="2017-02" db="EMBL/GenBank/DDBJ databases">
        <authorList>
            <person name="Tafer H."/>
            <person name="Lopandic K."/>
        </authorList>
    </citation>
    <scope>NUCLEOTIDE SEQUENCE [LARGE SCALE GENOMIC DNA]</scope>
    <source>
        <strain evidence="5">CBS 366.77</strain>
    </source>
</reference>
<comment type="caution">
    <text evidence="4">The sequence shown here is derived from an EMBL/GenBank/DDBJ whole genome shotgun (WGS) entry which is preliminary data.</text>
</comment>
<evidence type="ECO:0000313" key="4">
    <source>
        <dbReference type="EMBL" id="RJE17569.1"/>
    </source>
</evidence>
<sequence>MAPPPRLRILSVGSNAISAFLSWRLQATTSCDVTLVWKSGFEAVAQYGVSFKSKQFGNERFKPRHVVRSPEEASSRENTYDYVILCVKALPDVYDLGAVIESVVTPQHTCILVNTTNTLGVESHLEQRFPTNVVLSLVSGVEISQIGASEFEHLGSTDMWIGSTNRNSSIPPTIQNDMASALAMTLESGQVDCRVSENIRQEQFERMIGPIAFYPASVLFDSASHAQLLEKVGVRRLVSDVIDELVQLAGAHGCSFSSDFRQKTIEKMVSAESQSTMFQDYQARRPMEVETYLGSPVKLAAESNVPTPRIETLYAMLHHANAINLNRPRHGDSPPPMLAQPPPRMSSAPPQRPQMNGNMRGGRSSSGMVPPRRGPPPPMMMRPPSTQPPPASGRILREPSLEGLEEFTQFVNYADGENGQNGYADMAGPPPPPMSAEASLREREMALRQREMNLNAREQEARMGGPMMGVPMMGGPMRGPFRRQNQRSTFDEEDGEDLYDSVDSLPVPAIDPDNVDMMSLTSRKARRAPHPSQIRRNPEINVNNRPASSFSRYFGGRKRASDRIMQEIPGLHDSLMDNPMMGYSSNRYGAVDRNQMHADSRANSMTTTRMGDYPPNPYPQSRRNSQSPAAPIPGPRMGRPMTSDQSLGPPSFNHGGHPSPPGNMRAPVPRYPPGHGIAVGPQQVDQHYGVSNPYSAAKGTPKHRSLTGSASASAESGDSGASANLDPGNSAHSSQISLGAHQATMPIR</sequence>
<dbReference type="GO" id="GO:0005737">
    <property type="term" value="C:cytoplasm"/>
    <property type="evidence" value="ECO:0007669"/>
    <property type="project" value="TreeGrafter"/>
</dbReference>
<dbReference type="OrthoDB" id="5302359at2759"/>
<dbReference type="FunFam" id="3.40.50.720:FF:000424">
    <property type="entry name" value="Meiotically up-regulated gene 72 protein"/>
    <property type="match status" value="1"/>
</dbReference>
<feature type="region of interest" description="Disordered" evidence="1">
    <location>
        <begin position="325"/>
        <end position="393"/>
    </location>
</feature>
<dbReference type="AlphaFoldDB" id="A0A3A2Z3G1"/>
<dbReference type="InterPro" id="IPR013752">
    <property type="entry name" value="KPA_reductase"/>
</dbReference>
<dbReference type="InterPro" id="IPR051402">
    <property type="entry name" value="KPR-Related"/>
</dbReference>
<dbReference type="InterPro" id="IPR013328">
    <property type="entry name" value="6PGD_dom2"/>
</dbReference>
<feature type="region of interest" description="Disordered" evidence="1">
    <location>
        <begin position="602"/>
        <end position="748"/>
    </location>
</feature>
<evidence type="ECO:0000256" key="1">
    <source>
        <dbReference type="SAM" id="MobiDB-lite"/>
    </source>
</evidence>
<accession>A0A3A2Z3G1</accession>
<feature type="domain" description="Ketopantoate reductase N-terminal" evidence="2">
    <location>
        <begin position="9"/>
        <end position="165"/>
    </location>
</feature>
<feature type="compositionally biased region" description="Pro residues" evidence="1">
    <location>
        <begin position="372"/>
        <end position="391"/>
    </location>
</feature>
<dbReference type="Proteomes" id="UP000266188">
    <property type="component" value="Unassembled WGS sequence"/>
</dbReference>
<feature type="compositionally biased region" description="Low complexity" evidence="1">
    <location>
        <begin position="361"/>
        <end position="371"/>
    </location>
</feature>
<feature type="region of interest" description="Disordered" evidence="1">
    <location>
        <begin position="522"/>
        <end position="553"/>
    </location>
</feature>
<feature type="compositionally biased region" description="Low complexity" evidence="1">
    <location>
        <begin position="708"/>
        <end position="723"/>
    </location>
</feature>